<proteinExistence type="predicted"/>
<comment type="caution">
    <text evidence="1">The sequence shown here is derived from an EMBL/GenBank/DDBJ whole genome shotgun (WGS) entry which is preliminary data.</text>
</comment>
<protein>
    <recommendedName>
        <fullName evidence="3">F-box domain-containing protein</fullName>
    </recommendedName>
</protein>
<organism evidence="1 2">
    <name type="scientific">Rhizophagus irregularis (strain DAOM 197198w)</name>
    <name type="common">Glomus intraradices</name>
    <dbReference type="NCBI Taxonomy" id="1432141"/>
    <lineage>
        <taxon>Eukaryota</taxon>
        <taxon>Fungi</taxon>
        <taxon>Fungi incertae sedis</taxon>
        <taxon>Mucoromycota</taxon>
        <taxon>Glomeromycotina</taxon>
        <taxon>Glomeromycetes</taxon>
        <taxon>Glomerales</taxon>
        <taxon>Glomeraceae</taxon>
        <taxon>Rhizophagus</taxon>
    </lineage>
</organism>
<name>A0A015J5K4_RHIIW</name>
<dbReference type="STRING" id="1432141.A0A015J5K4"/>
<dbReference type="OrthoDB" id="2364868at2759"/>
<dbReference type="HOGENOM" id="CLU_028913_2_1_1"/>
<dbReference type="EMBL" id="JEMT01030161">
    <property type="protein sequence ID" value="EXX50169.1"/>
    <property type="molecule type" value="Genomic_DNA"/>
</dbReference>
<gene>
    <name evidence="1" type="ORF">RirG_273250</name>
</gene>
<reference evidence="1 2" key="1">
    <citation type="submission" date="2014-02" db="EMBL/GenBank/DDBJ databases">
        <title>Single nucleus genome sequencing reveals high similarity among nuclei of an endomycorrhizal fungus.</title>
        <authorList>
            <person name="Lin K."/>
            <person name="Geurts R."/>
            <person name="Zhang Z."/>
            <person name="Limpens E."/>
            <person name="Saunders D.G."/>
            <person name="Mu D."/>
            <person name="Pang E."/>
            <person name="Cao H."/>
            <person name="Cha H."/>
            <person name="Lin T."/>
            <person name="Zhou Q."/>
            <person name="Shang Y."/>
            <person name="Li Y."/>
            <person name="Ivanov S."/>
            <person name="Sharma T."/>
            <person name="Velzen R.V."/>
            <person name="Ruijter N.D."/>
            <person name="Aanen D.K."/>
            <person name="Win J."/>
            <person name="Kamoun S."/>
            <person name="Bisseling T."/>
            <person name="Huang S."/>
        </authorList>
    </citation>
    <scope>NUCLEOTIDE SEQUENCE [LARGE SCALE GENOMIC DNA]</scope>
    <source>
        <strain evidence="2">DAOM197198w</strain>
    </source>
</reference>
<sequence length="534" mass="63488">MSCSKIFSGDLPELTYKIIKYFQKDHSTLHSCILVNRLWCRLAIPLLWENSFSFRTGNYNFIEIYLDNLNLNDDLKSKLDKIDDNLLPSNTLFNYVRFLKYLNMFDVTFCVNMWFEIAVRSSKSGNRYFLKYLSNLSRSAFKRLINMSLFKLFIENEVNLHTLEIEISSTHIYNNNMYFNNFLDLILQNTNFIHNIKNLNIYFDSPSDFPSYHNSINNHEYKLVKNRIFQVINLHQNLKKILLSHDKFPLYQSLLSSKDSNCSNTLNTIIFYRVDFEGIINLDKTIEQLNVLESVHIIYCYSLNSGFTQQILNLTKPFKLKSLFTSQSSQIESLQLILQKYGDYLENFRVNNRDHSLKQYALDLIAKYCKNIKFLDFHVFEIHRFIYLVEIIKQSLNYLSINTWEIQPSSYCSSALLQNLGKILPSKLEYLSLTLNIRENDFRVFLENSQNIFINRLKIMQNNNDDILHCIKEYIMKERRVKYLAINNLKGVDLFYLEDEVEEFNLYNIKVLNFSDLYLAFDNYANLLKNIDYL</sequence>
<accession>A0A015J5K4</accession>
<evidence type="ECO:0000313" key="2">
    <source>
        <dbReference type="Proteomes" id="UP000022910"/>
    </source>
</evidence>
<evidence type="ECO:0000313" key="1">
    <source>
        <dbReference type="EMBL" id="EXX50169.1"/>
    </source>
</evidence>
<evidence type="ECO:0008006" key="3">
    <source>
        <dbReference type="Google" id="ProtNLM"/>
    </source>
</evidence>
<dbReference type="AlphaFoldDB" id="A0A015J5K4"/>
<dbReference type="Proteomes" id="UP000022910">
    <property type="component" value="Unassembled WGS sequence"/>
</dbReference>
<keyword evidence="2" id="KW-1185">Reference proteome</keyword>